<name>A0A833J6A2_9HYPH</name>
<evidence type="ECO:0000256" key="1">
    <source>
        <dbReference type="SAM" id="MobiDB-lite"/>
    </source>
</evidence>
<feature type="region of interest" description="Disordered" evidence="1">
    <location>
        <begin position="263"/>
        <end position="282"/>
    </location>
</feature>
<dbReference type="InterPro" id="IPR008928">
    <property type="entry name" value="6-hairpin_glycosidase_sf"/>
</dbReference>
<dbReference type="Gene3D" id="1.50.10.10">
    <property type="match status" value="1"/>
</dbReference>
<sequence>MAALPASGAIRLGRRLGPLLLAGLLLGAAPAAEPPRSVPAPGGVSVHEVTIAAPDILAVELRDPAFAPGRILALDTPCPEAPGTWVRHGNAWGLVIGPDRAHLRLADAGPGTSLDRRAVGAAEDYGRIGGRQVLAVYRKSMPYDSGIVRDEGGGTRAGVSFRHQVYLKLDGPVTRGSHAITWPGDLLPPTPFTYDDRTTRALALRGTQLGHAPADTAKTAYLALWLPGGPAAGAVDFRRYGLNRFVVLDEDGRAVHSGEIRLRTAPDTPEPGNGLAKPLPDSLDVGGLRRPLDGFRARDGVVSARGHGLREGERVALDRLGGERVPFFVTVKAPTRDGFVAALPDRPLPEADRSGGSLLPAHPTNRAGTFVFELDYTAWRPRRPGPYRLYVPGLGVSDPFPVADTVWLDAARVAIGGLYNHRSGIALDGRFGFHRPAAFRPGPDRPVRLSRLPLAWSVEGVEGFVSPEKALEPAWLTGRDAPATYWGGYMDAGDWDRRIQHVDVASLLLELFEGLPPHLRNADFGLPRSSEVLDDPVYAATDALPNLLHEPIWLLDFFRRLQAPHGGVSGGIESGGGPLLGEPSFLEHQAVFAYAPDPIASYRYAGAAAGLARVLRGLGQEAPAALFRESALRAWRWAEAGGADPEAAYAEALAAGRETGLFSAIPWETRRATLQRITGPVRIAAAAALFRLGEGRAFGQVFEQAWGGGFGIAERRADAAWDYAAAPEADARIRGQIEAALVREATGFAAAQRALSYPSMKHPYAPAGWGQGGAPDEAMTRLFVRAHRLSRHPELLRVMEQTAQGLLGANQLGLSLTTGLGIRRVRHPLHEDHRAMGVPVPPGITIYGFGPQATFSPDWLFGPAWAIFPEDEPGAPAERRIEPTRFAMPYFEGLIEHPLMVMQQEYTVHQSIGTTAALWLHLAAQSGRPTPPRDPGPMPTAITSGGR</sequence>
<dbReference type="RefSeq" id="WP_152276796.1">
    <property type="nucleotide sequence ID" value="NZ_WEKV01000009.1"/>
</dbReference>
<dbReference type="AlphaFoldDB" id="A0A833J6A2"/>
<accession>A0A833J6A2</accession>
<gene>
    <name evidence="2" type="ORF">F8B43_1904</name>
</gene>
<dbReference type="GO" id="GO:0005975">
    <property type="term" value="P:carbohydrate metabolic process"/>
    <property type="evidence" value="ECO:0007669"/>
    <property type="project" value="InterPro"/>
</dbReference>
<reference evidence="2 3" key="1">
    <citation type="submission" date="2019-10" db="EMBL/GenBank/DDBJ databases">
        <title>Draft Genome Sequence of the Caffeine Degrading Methylotroph Methylorubrum populi PINKEL.</title>
        <authorList>
            <person name="Dawson S.C."/>
            <person name="Zhang X."/>
            <person name="Wright M.E."/>
            <person name="Sharma G."/>
            <person name="Langner J.T."/>
            <person name="Ditty J.L."/>
            <person name="Subuyuj G.A."/>
        </authorList>
    </citation>
    <scope>NUCLEOTIDE SEQUENCE [LARGE SCALE GENOMIC DNA]</scope>
    <source>
        <strain evidence="2 3">Pinkel</strain>
    </source>
</reference>
<feature type="compositionally biased region" description="Pro residues" evidence="1">
    <location>
        <begin position="929"/>
        <end position="938"/>
    </location>
</feature>
<organism evidence="2 3">
    <name type="scientific">Methylorubrum populi</name>
    <dbReference type="NCBI Taxonomy" id="223967"/>
    <lineage>
        <taxon>Bacteria</taxon>
        <taxon>Pseudomonadati</taxon>
        <taxon>Pseudomonadota</taxon>
        <taxon>Alphaproteobacteria</taxon>
        <taxon>Hyphomicrobiales</taxon>
        <taxon>Methylobacteriaceae</taxon>
        <taxon>Methylorubrum</taxon>
    </lineage>
</organism>
<dbReference type="SUPFAM" id="SSF48208">
    <property type="entry name" value="Six-hairpin glycosidases"/>
    <property type="match status" value="1"/>
</dbReference>
<dbReference type="Proteomes" id="UP000469949">
    <property type="component" value="Unassembled WGS sequence"/>
</dbReference>
<comment type="caution">
    <text evidence="2">The sequence shown here is derived from an EMBL/GenBank/DDBJ whole genome shotgun (WGS) entry which is preliminary data.</text>
</comment>
<dbReference type="EMBL" id="WEKV01000009">
    <property type="protein sequence ID" value="KAB7785403.1"/>
    <property type="molecule type" value="Genomic_DNA"/>
</dbReference>
<feature type="region of interest" description="Disordered" evidence="1">
    <location>
        <begin position="925"/>
        <end position="947"/>
    </location>
</feature>
<evidence type="ECO:0000313" key="2">
    <source>
        <dbReference type="EMBL" id="KAB7785403.1"/>
    </source>
</evidence>
<protein>
    <submittedName>
        <fullName evidence="2">Uncharacterized protein</fullName>
    </submittedName>
</protein>
<proteinExistence type="predicted"/>
<evidence type="ECO:0000313" key="3">
    <source>
        <dbReference type="Proteomes" id="UP000469949"/>
    </source>
</evidence>
<dbReference type="InterPro" id="IPR012341">
    <property type="entry name" value="6hp_glycosidase-like_sf"/>
</dbReference>